<sequence>MSVTVIISPGYGDSSPDHWQTWLNETLPNSVRVEQINWLSPQRDEWIEGVQRAVESVEGPIILVGHSCGSVAITQWAQRYADSRVLGAILVAPADVDDDYAMEEIKVQRPLMLAKLPFPTVVVCSDNDIHVSVERAHYFAECWGSKAVHVLNQAGHINADNGYGSWPQMLEWIEELAKAW</sequence>
<organism evidence="1 2">
    <name type="scientific">Vibrio eleionomae</name>
    <dbReference type="NCBI Taxonomy" id="2653505"/>
    <lineage>
        <taxon>Bacteria</taxon>
        <taxon>Pseudomonadati</taxon>
        <taxon>Pseudomonadota</taxon>
        <taxon>Gammaproteobacteria</taxon>
        <taxon>Vibrionales</taxon>
        <taxon>Vibrionaceae</taxon>
        <taxon>Vibrio</taxon>
    </lineage>
</organism>
<dbReference type="InterPro" id="IPR010662">
    <property type="entry name" value="RBBP9/YdeN"/>
</dbReference>
<name>A0A7X4LLW1_9VIBR</name>
<keyword evidence="2" id="KW-1185">Reference proteome</keyword>
<dbReference type="Proteomes" id="UP000462621">
    <property type="component" value="Unassembled WGS sequence"/>
</dbReference>
<gene>
    <name evidence="1" type="ORF">F9817_13430</name>
</gene>
<dbReference type="RefSeq" id="WP_161156370.1">
    <property type="nucleotide sequence ID" value="NZ_WEKT01000024.1"/>
</dbReference>
<dbReference type="SUPFAM" id="SSF53474">
    <property type="entry name" value="alpha/beta-Hydrolases"/>
    <property type="match status" value="1"/>
</dbReference>
<comment type="caution">
    <text evidence="1">The sequence shown here is derived from an EMBL/GenBank/DDBJ whole genome shotgun (WGS) entry which is preliminary data.</text>
</comment>
<keyword evidence="1" id="KW-0378">Hydrolase</keyword>
<dbReference type="EMBL" id="WEKT01000024">
    <property type="protein sequence ID" value="MZI94196.1"/>
    <property type="molecule type" value="Genomic_DNA"/>
</dbReference>
<dbReference type="InterPro" id="IPR029058">
    <property type="entry name" value="AB_hydrolase_fold"/>
</dbReference>
<proteinExistence type="predicted"/>
<evidence type="ECO:0000313" key="1">
    <source>
        <dbReference type="EMBL" id="MZI94196.1"/>
    </source>
</evidence>
<protein>
    <submittedName>
        <fullName evidence="1">Alpha/beta fold hydrolase</fullName>
    </submittedName>
</protein>
<reference evidence="1 2" key="1">
    <citation type="submission" date="2019-10" db="EMBL/GenBank/DDBJ databases">
        <title>Vibrio sp. nov. isolated from a shrimp pond.</title>
        <authorList>
            <person name="Gomez-Gil B."/>
            <person name="Enciso-Ibarra J."/>
            <person name="Enciso-Ibarra K."/>
            <person name="Bolan-Mejia C."/>
        </authorList>
    </citation>
    <scope>NUCLEOTIDE SEQUENCE [LARGE SCALE GENOMIC DNA]</scope>
    <source>
        <strain evidence="1 2">CAIM 722</strain>
    </source>
</reference>
<dbReference type="Gene3D" id="3.40.50.1820">
    <property type="entry name" value="alpha/beta hydrolase"/>
    <property type="match status" value="1"/>
</dbReference>
<accession>A0A7X4LLW1</accession>
<dbReference type="GO" id="GO:0016787">
    <property type="term" value="F:hydrolase activity"/>
    <property type="evidence" value="ECO:0007669"/>
    <property type="project" value="UniProtKB-KW"/>
</dbReference>
<dbReference type="Pfam" id="PF06821">
    <property type="entry name" value="Ser_hydrolase"/>
    <property type="match status" value="1"/>
</dbReference>
<dbReference type="AlphaFoldDB" id="A0A7X4LLW1"/>
<evidence type="ECO:0000313" key="2">
    <source>
        <dbReference type="Proteomes" id="UP000462621"/>
    </source>
</evidence>